<keyword evidence="1" id="KW-0732">Signal</keyword>
<dbReference type="AlphaFoldDB" id="A0A8H7WKJ7"/>
<dbReference type="OrthoDB" id="3530400at2759"/>
<reference evidence="2" key="1">
    <citation type="submission" date="2021-02" db="EMBL/GenBank/DDBJ databases">
        <title>Genome sequence Cadophora malorum strain M34.</title>
        <authorList>
            <person name="Stefanovic E."/>
            <person name="Vu D."/>
            <person name="Scully C."/>
            <person name="Dijksterhuis J."/>
            <person name="Roader J."/>
            <person name="Houbraken J."/>
        </authorList>
    </citation>
    <scope>NUCLEOTIDE SEQUENCE</scope>
    <source>
        <strain evidence="2">M34</strain>
    </source>
</reference>
<gene>
    <name evidence="2" type="ORF">IFR04_000531</name>
</gene>
<organism evidence="2 3">
    <name type="scientific">Cadophora malorum</name>
    <dbReference type="NCBI Taxonomy" id="108018"/>
    <lineage>
        <taxon>Eukaryota</taxon>
        <taxon>Fungi</taxon>
        <taxon>Dikarya</taxon>
        <taxon>Ascomycota</taxon>
        <taxon>Pezizomycotina</taxon>
        <taxon>Leotiomycetes</taxon>
        <taxon>Helotiales</taxon>
        <taxon>Ploettnerulaceae</taxon>
        <taxon>Cadophora</taxon>
    </lineage>
</organism>
<feature type="chain" id="PRO_5034288765" evidence="1">
    <location>
        <begin position="21"/>
        <end position="184"/>
    </location>
</feature>
<proteinExistence type="predicted"/>
<accession>A0A8H7WKJ7</accession>
<name>A0A8H7WKJ7_9HELO</name>
<evidence type="ECO:0000313" key="3">
    <source>
        <dbReference type="Proteomes" id="UP000664132"/>
    </source>
</evidence>
<keyword evidence="3" id="KW-1185">Reference proteome</keyword>
<dbReference type="EMBL" id="JAFJYH010000003">
    <property type="protein sequence ID" value="KAG4426348.1"/>
    <property type="molecule type" value="Genomic_DNA"/>
</dbReference>
<comment type="caution">
    <text evidence="2">The sequence shown here is derived from an EMBL/GenBank/DDBJ whole genome shotgun (WGS) entry which is preliminary data.</text>
</comment>
<evidence type="ECO:0000313" key="2">
    <source>
        <dbReference type="EMBL" id="KAG4426348.1"/>
    </source>
</evidence>
<protein>
    <submittedName>
        <fullName evidence="2">Uncharacterized protein</fullName>
    </submittedName>
</protein>
<sequence>MYLLSFLILSLATVLLPADAIPTQLHPRSQPYYCTPSTRFALGYHICTFASLIDPSFNTYLWLFDSQCGIVGSATDLTPSLLPASAGSGSHVYNFNSHLRYVAVTDLKDGQSPVVLKYAGKTWGGKKEQCWRDDNQWWVCSFEFNCEAAKSMGIASLPGERGEEEMQLGSLPFGHGEEGVLGVI</sequence>
<feature type="signal peptide" evidence="1">
    <location>
        <begin position="1"/>
        <end position="20"/>
    </location>
</feature>
<evidence type="ECO:0000256" key="1">
    <source>
        <dbReference type="SAM" id="SignalP"/>
    </source>
</evidence>
<dbReference type="Proteomes" id="UP000664132">
    <property type="component" value="Unassembled WGS sequence"/>
</dbReference>